<keyword evidence="1" id="KW-1133">Transmembrane helix</keyword>
<reference evidence="2" key="3">
    <citation type="submission" date="2023-12" db="EMBL/GenBank/DDBJ databases">
        <authorList>
            <person name="Sun Q."/>
            <person name="Inoue M."/>
        </authorList>
    </citation>
    <scope>NUCLEOTIDE SEQUENCE</scope>
    <source>
        <strain evidence="2">JCM 10667</strain>
    </source>
</reference>
<comment type="caution">
    <text evidence="3">The sequence shown here is derived from an EMBL/GenBank/DDBJ whole genome shotgun (WGS) entry which is preliminary data.</text>
</comment>
<reference evidence="3 4" key="2">
    <citation type="submission" date="2020-08" db="EMBL/GenBank/DDBJ databases">
        <title>Sequencing the genomes of 1000 actinobacteria strains.</title>
        <authorList>
            <person name="Klenk H.-P."/>
        </authorList>
    </citation>
    <scope>NUCLEOTIDE SEQUENCE [LARGE SCALE GENOMIC DNA]</scope>
    <source>
        <strain evidence="3 4">DSM 44772</strain>
    </source>
</reference>
<organism evidence="3 4">
    <name type="scientific">Actinomadura livida</name>
    <dbReference type="NCBI Taxonomy" id="79909"/>
    <lineage>
        <taxon>Bacteria</taxon>
        <taxon>Bacillati</taxon>
        <taxon>Actinomycetota</taxon>
        <taxon>Actinomycetes</taxon>
        <taxon>Streptosporangiales</taxon>
        <taxon>Thermomonosporaceae</taxon>
        <taxon>Actinomadura</taxon>
    </lineage>
</organism>
<evidence type="ECO:0000256" key="1">
    <source>
        <dbReference type="SAM" id="Phobius"/>
    </source>
</evidence>
<dbReference type="Proteomes" id="UP001501427">
    <property type="component" value="Unassembled WGS sequence"/>
</dbReference>
<proteinExistence type="predicted"/>
<evidence type="ECO:0000313" key="3">
    <source>
        <dbReference type="EMBL" id="MBB4777940.1"/>
    </source>
</evidence>
<dbReference type="EMBL" id="BAAAHD010000005">
    <property type="protein sequence ID" value="GAA0548557.1"/>
    <property type="molecule type" value="Genomic_DNA"/>
</dbReference>
<feature type="transmembrane region" description="Helical" evidence="1">
    <location>
        <begin position="45"/>
        <end position="64"/>
    </location>
</feature>
<dbReference type="AlphaFoldDB" id="A0A7W7IJ46"/>
<dbReference type="InterPro" id="IPR043777">
    <property type="entry name" value="DUF5719"/>
</dbReference>
<keyword evidence="1" id="KW-0472">Membrane</keyword>
<dbReference type="Proteomes" id="UP000549343">
    <property type="component" value="Unassembled WGS sequence"/>
</dbReference>
<protein>
    <submittedName>
        <fullName evidence="2">DUF5719 family protein</fullName>
    </submittedName>
</protein>
<sequence>MKPNLWPKLKLKPKLNLKLKPNWRPNLKADVKDVDLDKILRLLTLRYATAALVLVALASLYGAATFSRPGEASENGREAFVTTAVMVCPGHEGGRLAMQSLPDRKGGGSVAMTPTKGGPALGAMSAPGQGWDESTKTGEDSYTLRATGAMAAGLEAEQTTHWDGGPDRGLAGTRCAVPGTDHWFMGPGPDSADELDLYLTNVDGQPAFVDLTALSGEGPLESVDGRGIRVDPYTTRVVKIGESAEGLGDVVKSAADLGLRVRTSTGRVAASVRVRVGEKKGIEWLPRSHAPAKSLIVPGVPDGSGARRLLVAVPGESDAQIRVQVITTEGTYNPQGREIVDAPAGSVTSVALDRALLGKAAAVRLLADHPVIAGFAAQRGADVAYGTATPPLTESGPGIVADNRFDSALLVSAPAGAATVQVRTLNAGGASAPEDIKIPAGSTVRAELEAPAGSGGEDAAYGVVIVPKPGSGPVHASRVLAKGKGGGYLFTVLPIIPARTAIHLPDTADSQTALIPG</sequence>
<accession>A0A7W7IJ46</accession>
<reference evidence="2 5" key="1">
    <citation type="journal article" date="2019" name="Int. J. Syst. Evol. Microbiol.">
        <title>The Global Catalogue of Microorganisms (GCM) 10K type strain sequencing project: providing services to taxonomists for standard genome sequencing and annotation.</title>
        <authorList>
            <consortium name="The Broad Institute Genomics Platform"/>
            <consortium name="The Broad Institute Genome Sequencing Center for Infectious Disease"/>
            <person name="Wu L."/>
            <person name="Ma J."/>
        </authorList>
    </citation>
    <scope>NUCLEOTIDE SEQUENCE [LARGE SCALE GENOMIC DNA]</scope>
    <source>
        <strain evidence="2 5">JCM 10667</strain>
    </source>
</reference>
<keyword evidence="1" id="KW-0812">Transmembrane</keyword>
<evidence type="ECO:0000313" key="4">
    <source>
        <dbReference type="Proteomes" id="UP000549343"/>
    </source>
</evidence>
<dbReference type="Pfam" id="PF18986">
    <property type="entry name" value="DUF5719"/>
    <property type="match status" value="1"/>
</dbReference>
<gene>
    <name evidence="3" type="ORF">F4557_006358</name>
    <name evidence="2" type="ORF">GCM10009546_08200</name>
</gene>
<dbReference type="EMBL" id="JACHMV010000001">
    <property type="protein sequence ID" value="MBB4777940.1"/>
    <property type="molecule type" value="Genomic_DNA"/>
</dbReference>
<evidence type="ECO:0000313" key="2">
    <source>
        <dbReference type="EMBL" id="GAA0548557.1"/>
    </source>
</evidence>
<evidence type="ECO:0000313" key="5">
    <source>
        <dbReference type="Proteomes" id="UP001501427"/>
    </source>
</evidence>
<keyword evidence="5" id="KW-1185">Reference proteome</keyword>
<name>A0A7W7IJ46_9ACTN</name>
<dbReference type="RefSeq" id="WP_184888722.1">
    <property type="nucleotide sequence ID" value="NZ_BAAAHD010000005.1"/>
</dbReference>